<protein>
    <recommendedName>
        <fullName evidence="1">Anhydro-N-acetylmuramic acid kinase</fullName>
        <ecNumber evidence="1">2.7.1.170</ecNumber>
    </recommendedName>
    <alternativeName>
        <fullName evidence="1">AnhMurNAc kinase</fullName>
    </alternativeName>
</protein>
<dbReference type="Proteomes" id="UP000199577">
    <property type="component" value="Unassembled WGS sequence"/>
</dbReference>
<reference evidence="2 3" key="1">
    <citation type="submission" date="2016-10" db="EMBL/GenBank/DDBJ databases">
        <authorList>
            <person name="de Groot N.N."/>
        </authorList>
    </citation>
    <scope>NUCLEOTIDE SEQUENCE [LARGE SCALE GENOMIC DNA]</scope>
    <source>
        <strain evidence="2 3">DSM 22900</strain>
    </source>
</reference>
<dbReference type="AlphaFoldDB" id="A0A1I1G5N0"/>
<dbReference type="RefSeq" id="WP_090972157.1">
    <property type="nucleotide sequence ID" value="NZ_FOLL01000003.1"/>
</dbReference>
<dbReference type="UniPathway" id="UPA00544"/>
<keyword evidence="3" id="KW-1185">Reference proteome</keyword>
<dbReference type="GO" id="GO:0009254">
    <property type="term" value="P:peptidoglycan turnover"/>
    <property type="evidence" value="ECO:0007669"/>
    <property type="project" value="UniProtKB-UniRule"/>
</dbReference>
<name>A0A1I1G5N0_9SPHI</name>
<dbReference type="EMBL" id="FOLL01000003">
    <property type="protein sequence ID" value="SFC04603.1"/>
    <property type="molecule type" value="Genomic_DNA"/>
</dbReference>
<dbReference type="GO" id="GO:0005524">
    <property type="term" value="F:ATP binding"/>
    <property type="evidence" value="ECO:0007669"/>
    <property type="project" value="UniProtKB-UniRule"/>
</dbReference>
<sequence>MNKYVEKLYAIAGKETRLIIGLMSGTSLDGLDVALCRITGYGKETALELLQFDTTPYTDEFRNRIREVFAKREVDQQLLTGLHAVVGRTHGGLVNEMLAAWGVPNHEVDLLASHGQTVYHAPQSLTGNLEYPNSTLQIGDGDHVAVTTGIITVSDFRQKHVAAGGEGAPLAAYGDHLLFTDGLETRILLNIGGIANFTCLPAGNIGMPCFATDVGPGNTLMDQYMQAVMGQAMDKDAAIASAGVVNRPLLDTLLSHDFFALPFPKTTGPELFNLQYLADAQHKAGTVGLSKHDVMATLCAFSASAIVQAVNRVMEPHRQVKVYISGGGLHNPLLVRFIKEGLPGVSVLSFDELGLVPDAKEAALFALLANETVAGDAIHVNGIMNSPAVCMGKISFPE</sequence>
<dbReference type="UniPathway" id="UPA00343"/>
<dbReference type="GO" id="GO:0016301">
    <property type="term" value="F:kinase activity"/>
    <property type="evidence" value="ECO:0007669"/>
    <property type="project" value="UniProtKB-KW"/>
</dbReference>
<dbReference type="GO" id="GO:0097175">
    <property type="term" value="P:1,6-anhydro-N-acetyl-beta-muramic acid catabolic process"/>
    <property type="evidence" value="ECO:0007669"/>
    <property type="project" value="UniProtKB-UniRule"/>
</dbReference>
<evidence type="ECO:0000256" key="1">
    <source>
        <dbReference type="HAMAP-Rule" id="MF_01270"/>
    </source>
</evidence>
<dbReference type="GO" id="GO:0016773">
    <property type="term" value="F:phosphotransferase activity, alcohol group as acceptor"/>
    <property type="evidence" value="ECO:0007669"/>
    <property type="project" value="UniProtKB-UniRule"/>
</dbReference>
<dbReference type="OrthoDB" id="9763949at2"/>
<gene>
    <name evidence="1" type="primary">anmK</name>
    <name evidence="2" type="ORF">SAMN05421747_103249</name>
</gene>
<dbReference type="HAMAP" id="MF_01270">
    <property type="entry name" value="AnhMurNAc_kinase"/>
    <property type="match status" value="1"/>
</dbReference>
<dbReference type="InterPro" id="IPR043129">
    <property type="entry name" value="ATPase_NBD"/>
</dbReference>
<keyword evidence="1" id="KW-0067">ATP-binding</keyword>
<evidence type="ECO:0000313" key="3">
    <source>
        <dbReference type="Proteomes" id="UP000199577"/>
    </source>
</evidence>
<keyword evidence="1" id="KW-0547">Nucleotide-binding</keyword>
<proteinExistence type="inferred from homology"/>
<feature type="binding site" evidence="1">
    <location>
        <begin position="25"/>
        <end position="32"/>
    </location>
    <ligand>
        <name>ATP</name>
        <dbReference type="ChEBI" id="CHEBI:30616"/>
    </ligand>
</feature>
<dbReference type="Gene3D" id="3.30.420.40">
    <property type="match status" value="2"/>
</dbReference>
<dbReference type="SUPFAM" id="SSF53067">
    <property type="entry name" value="Actin-like ATPase domain"/>
    <property type="match status" value="1"/>
</dbReference>
<keyword evidence="1" id="KW-0808">Transferase</keyword>
<dbReference type="PANTHER" id="PTHR30605">
    <property type="entry name" value="ANHYDRO-N-ACETYLMURAMIC ACID KINASE"/>
    <property type="match status" value="1"/>
</dbReference>
<dbReference type="CDD" id="cd24050">
    <property type="entry name" value="ASKHA_NBD_ANMK"/>
    <property type="match status" value="1"/>
</dbReference>
<accession>A0A1I1G5N0</accession>
<keyword evidence="1" id="KW-0119">Carbohydrate metabolism</keyword>
<comment type="catalytic activity">
    <reaction evidence="1">
        <text>1,6-anhydro-N-acetyl-beta-muramate + ATP + H2O = N-acetyl-D-muramate 6-phosphate + ADP + H(+)</text>
        <dbReference type="Rhea" id="RHEA:24952"/>
        <dbReference type="ChEBI" id="CHEBI:15377"/>
        <dbReference type="ChEBI" id="CHEBI:15378"/>
        <dbReference type="ChEBI" id="CHEBI:30616"/>
        <dbReference type="ChEBI" id="CHEBI:58690"/>
        <dbReference type="ChEBI" id="CHEBI:58722"/>
        <dbReference type="ChEBI" id="CHEBI:456216"/>
        <dbReference type="EC" id="2.7.1.170"/>
    </reaction>
</comment>
<dbReference type="EC" id="2.7.1.170" evidence="1"/>
<dbReference type="Pfam" id="PF03702">
    <property type="entry name" value="AnmK"/>
    <property type="match status" value="1"/>
</dbReference>
<dbReference type="GO" id="GO:0006040">
    <property type="term" value="P:amino sugar metabolic process"/>
    <property type="evidence" value="ECO:0007669"/>
    <property type="project" value="InterPro"/>
</dbReference>
<organism evidence="2 3">
    <name type="scientific">Parapedobacter composti</name>
    <dbReference type="NCBI Taxonomy" id="623281"/>
    <lineage>
        <taxon>Bacteria</taxon>
        <taxon>Pseudomonadati</taxon>
        <taxon>Bacteroidota</taxon>
        <taxon>Sphingobacteriia</taxon>
        <taxon>Sphingobacteriales</taxon>
        <taxon>Sphingobacteriaceae</taxon>
        <taxon>Parapedobacter</taxon>
    </lineage>
</organism>
<comment type="function">
    <text evidence="1">Catalyzes the specific phosphorylation of 1,6-anhydro-N-acetylmuramic acid (anhMurNAc) with the simultaneous cleavage of the 1,6-anhydro ring, generating MurNAc-6-P. Is required for the utilization of anhMurNAc either imported from the medium or derived from its own cell wall murein, and thus plays a role in cell wall recycling.</text>
</comment>
<dbReference type="STRING" id="623281.SAMN05421747_103249"/>
<dbReference type="InterPro" id="IPR005338">
    <property type="entry name" value="Anhydro_N_Ac-Mur_kinase"/>
</dbReference>
<comment type="similarity">
    <text evidence="1">Belongs to the anhydro-N-acetylmuramic acid kinase family.</text>
</comment>
<comment type="pathway">
    <text evidence="1">Amino-sugar metabolism; 1,6-anhydro-N-acetylmuramate degradation.</text>
</comment>
<comment type="pathway">
    <text evidence="1">Cell wall biogenesis; peptidoglycan recycling.</text>
</comment>
<keyword evidence="1 2" id="KW-0418">Kinase</keyword>
<dbReference type="PANTHER" id="PTHR30605:SF0">
    <property type="entry name" value="ANHYDRO-N-ACETYLMURAMIC ACID KINASE"/>
    <property type="match status" value="1"/>
</dbReference>
<evidence type="ECO:0000313" key="2">
    <source>
        <dbReference type="EMBL" id="SFC04603.1"/>
    </source>
</evidence>